<keyword evidence="2" id="KW-1185">Reference proteome</keyword>
<protein>
    <submittedName>
        <fullName evidence="1">(Mediterranean fruit fly) hypothetical protein</fullName>
    </submittedName>
</protein>
<accession>A0A811VIW1</accession>
<dbReference type="AlphaFoldDB" id="A0A811VIW1"/>
<dbReference type="Proteomes" id="UP000606786">
    <property type="component" value="Unassembled WGS sequence"/>
</dbReference>
<reference evidence="1" key="1">
    <citation type="submission" date="2020-11" db="EMBL/GenBank/DDBJ databases">
        <authorList>
            <person name="Whitehead M."/>
        </authorList>
    </citation>
    <scope>NUCLEOTIDE SEQUENCE</scope>
    <source>
        <strain evidence="1">EGII</strain>
    </source>
</reference>
<proteinExistence type="predicted"/>
<organism evidence="1 2">
    <name type="scientific">Ceratitis capitata</name>
    <name type="common">Mediterranean fruit fly</name>
    <name type="synonym">Tephritis capitata</name>
    <dbReference type="NCBI Taxonomy" id="7213"/>
    <lineage>
        <taxon>Eukaryota</taxon>
        <taxon>Metazoa</taxon>
        <taxon>Ecdysozoa</taxon>
        <taxon>Arthropoda</taxon>
        <taxon>Hexapoda</taxon>
        <taxon>Insecta</taxon>
        <taxon>Pterygota</taxon>
        <taxon>Neoptera</taxon>
        <taxon>Endopterygota</taxon>
        <taxon>Diptera</taxon>
        <taxon>Brachycera</taxon>
        <taxon>Muscomorpha</taxon>
        <taxon>Tephritoidea</taxon>
        <taxon>Tephritidae</taxon>
        <taxon>Ceratitis</taxon>
        <taxon>Ceratitis</taxon>
    </lineage>
</organism>
<gene>
    <name evidence="1" type="ORF">CCAP1982_LOCUS23168</name>
</gene>
<comment type="caution">
    <text evidence="1">The sequence shown here is derived from an EMBL/GenBank/DDBJ whole genome shotgun (WGS) entry which is preliminary data.</text>
</comment>
<name>A0A811VIW1_CERCA</name>
<dbReference type="EMBL" id="CAJHJT010000056">
    <property type="protein sequence ID" value="CAD7015220.1"/>
    <property type="molecule type" value="Genomic_DNA"/>
</dbReference>
<evidence type="ECO:0000313" key="1">
    <source>
        <dbReference type="EMBL" id="CAD7015220.1"/>
    </source>
</evidence>
<sequence>MRTTRCHDTTTTCNDGPWSMDDGRWMFDGSTLKTKANSNSWTNTAVHTHRCSYLHICLGDALALGISNANHLLKYKKEEKNQKNMRRRPAWQQSDTIRGICLCVYACMYVYICGV</sequence>
<evidence type="ECO:0000313" key="2">
    <source>
        <dbReference type="Proteomes" id="UP000606786"/>
    </source>
</evidence>